<dbReference type="Pfam" id="PF03099">
    <property type="entry name" value="BPL_LplA_LipB"/>
    <property type="match status" value="1"/>
</dbReference>
<dbReference type="CDD" id="cd16442">
    <property type="entry name" value="BPL"/>
    <property type="match status" value="1"/>
</dbReference>
<dbReference type="AlphaFoldDB" id="A0A4Q5J624"/>
<dbReference type="InterPro" id="IPR004408">
    <property type="entry name" value="Biotin_CoA_COase_ligase"/>
</dbReference>
<comment type="caution">
    <text evidence="5">The sequence shown here is derived from an EMBL/GenBank/DDBJ whole genome shotgun (WGS) entry which is preliminary data.</text>
</comment>
<dbReference type="GO" id="GO:0005737">
    <property type="term" value="C:cytoplasm"/>
    <property type="evidence" value="ECO:0007669"/>
    <property type="project" value="TreeGrafter"/>
</dbReference>
<sequence>MWRLPLRTDAVATALAGSRWRPEVLASSPSTNAVVADRARAGESPGLLVVTDHQTAGRGRLDRTWVTPAGVALTFSMLVAPGDVPVARWPWLPLLAGVAVAHAVRRAAGVDARLKWPNDVLVDDAKTTGILVERVEGPRHASAVIGIGVNVLQTRDELPVDTATSLAVAAGRPVDRVALLAAIADELGRGYDDWCAAAGDAGASGLLATYTGLCATVGLQVRVELPRDEVLIGEATGIDEDGRLLVAGPSGAVALGAGDVVHVRRSLPPA</sequence>
<keyword evidence="6" id="KW-1185">Reference proteome</keyword>
<dbReference type="GO" id="GO:0004077">
    <property type="term" value="F:biotin--[biotin carboxyl-carrier protein] ligase activity"/>
    <property type="evidence" value="ECO:0007669"/>
    <property type="project" value="UniProtKB-EC"/>
</dbReference>
<reference evidence="5 6" key="1">
    <citation type="submission" date="2019-01" db="EMBL/GenBank/DDBJ databases">
        <title>Nocardioides guangzhouensis sp. nov., an actinobacterium isolated from soil.</title>
        <authorList>
            <person name="Fu Y."/>
            <person name="Cai Y."/>
            <person name="Lin Z."/>
            <person name="Chen P."/>
        </authorList>
    </citation>
    <scope>NUCLEOTIDE SEQUENCE [LARGE SCALE GENOMIC DNA]</scope>
    <source>
        <strain evidence="5 6">NBRC 105384</strain>
    </source>
</reference>
<organism evidence="5 6">
    <name type="scientific">Nocardioides iriomotensis</name>
    <dbReference type="NCBI Taxonomy" id="715784"/>
    <lineage>
        <taxon>Bacteria</taxon>
        <taxon>Bacillati</taxon>
        <taxon>Actinomycetota</taxon>
        <taxon>Actinomycetes</taxon>
        <taxon>Propionibacteriales</taxon>
        <taxon>Nocardioidaceae</taxon>
        <taxon>Nocardioides</taxon>
    </lineage>
</organism>
<proteinExistence type="predicted"/>
<dbReference type="InterPro" id="IPR045864">
    <property type="entry name" value="aa-tRNA-synth_II/BPL/LPL"/>
</dbReference>
<dbReference type="PROSITE" id="PS51733">
    <property type="entry name" value="BPL_LPL_CATALYTIC"/>
    <property type="match status" value="1"/>
</dbReference>
<dbReference type="SUPFAM" id="SSF55681">
    <property type="entry name" value="Class II aaRS and biotin synthetases"/>
    <property type="match status" value="1"/>
</dbReference>
<evidence type="ECO:0000256" key="1">
    <source>
        <dbReference type="ARBA" id="ARBA00022598"/>
    </source>
</evidence>
<evidence type="ECO:0000313" key="6">
    <source>
        <dbReference type="Proteomes" id="UP000291189"/>
    </source>
</evidence>
<dbReference type="InterPro" id="IPR003142">
    <property type="entry name" value="BPL_C"/>
</dbReference>
<gene>
    <name evidence="5" type="ORF">ETU37_07490</name>
</gene>
<evidence type="ECO:0000313" key="5">
    <source>
        <dbReference type="EMBL" id="RYU13121.1"/>
    </source>
</evidence>
<name>A0A4Q5J624_9ACTN</name>
<dbReference type="PANTHER" id="PTHR12835">
    <property type="entry name" value="BIOTIN PROTEIN LIGASE"/>
    <property type="match status" value="1"/>
</dbReference>
<dbReference type="Proteomes" id="UP000291189">
    <property type="component" value="Unassembled WGS sequence"/>
</dbReference>
<evidence type="ECO:0000259" key="4">
    <source>
        <dbReference type="PROSITE" id="PS51733"/>
    </source>
</evidence>
<evidence type="ECO:0000256" key="2">
    <source>
        <dbReference type="ARBA" id="ARBA00023267"/>
    </source>
</evidence>
<dbReference type="Gene3D" id="2.30.30.100">
    <property type="match status" value="1"/>
</dbReference>
<evidence type="ECO:0000256" key="3">
    <source>
        <dbReference type="ARBA" id="ARBA00024227"/>
    </source>
</evidence>
<dbReference type="Pfam" id="PF02237">
    <property type="entry name" value="BPL_C"/>
    <property type="match status" value="1"/>
</dbReference>
<feature type="domain" description="BPL/LPL catalytic" evidence="4">
    <location>
        <begin position="9"/>
        <end position="195"/>
    </location>
</feature>
<keyword evidence="1 5" id="KW-0436">Ligase</keyword>
<dbReference type="NCBIfam" id="TIGR00121">
    <property type="entry name" value="birA_ligase"/>
    <property type="match status" value="1"/>
</dbReference>
<dbReference type="PANTHER" id="PTHR12835:SF5">
    <property type="entry name" value="BIOTIN--PROTEIN LIGASE"/>
    <property type="match status" value="1"/>
</dbReference>
<keyword evidence="2" id="KW-0092">Biotin</keyword>
<dbReference type="Gene3D" id="3.30.930.10">
    <property type="entry name" value="Bira Bifunctional Protein, Domain 2"/>
    <property type="match status" value="1"/>
</dbReference>
<dbReference type="EC" id="6.3.4.15" evidence="3"/>
<dbReference type="EMBL" id="SDPU01000020">
    <property type="protein sequence ID" value="RYU13121.1"/>
    <property type="molecule type" value="Genomic_DNA"/>
</dbReference>
<accession>A0A4Q5J624</accession>
<dbReference type="OrthoDB" id="9807064at2"/>
<protein>
    <recommendedName>
        <fullName evidence="3">biotin--[biotin carboxyl-carrier protein] ligase</fullName>
        <ecNumber evidence="3">6.3.4.15</ecNumber>
    </recommendedName>
</protein>
<dbReference type="InterPro" id="IPR004143">
    <property type="entry name" value="BPL_LPL_catalytic"/>
</dbReference>